<protein>
    <submittedName>
        <fullName evidence="5">Protein translocase subunit SecA</fullName>
    </submittedName>
</protein>
<keyword evidence="1" id="KW-0653">Protein transport</keyword>
<dbReference type="Proteomes" id="UP000198287">
    <property type="component" value="Unassembled WGS sequence"/>
</dbReference>
<keyword evidence="1" id="KW-0813">Transport</keyword>
<dbReference type="InterPro" id="IPR000185">
    <property type="entry name" value="SecA"/>
</dbReference>
<reference evidence="5 6" key="1">
    <citation type="submission" date="2015-12" db="EMBL/GenBank/DDBJ databases">
        <title>The genome of Folsomia candida.</title>
        <authorList>
            <person name="Faddeeva A."/>
            <person name="Derks M.F."/>
            <person name="Anvar Y."/>
            <person name="Smit S."/>
            <person name="Van Straalen N."/>
            <person name="Roelofs D."/>
        </authorList>
    </citation>
    <scope>NUCLEOTIDE SEQUENCE [LARGE SCALE GENOMIC DNA]</scope>
    <source>
        <strain evidence="5 6">VU population</strain>
        <tissue evidence="5">Whole body</tissue>
    </source>
</reference>
<name>A0A226DD35_FOLCA</name>
<accession>A0A226DD35</accession>
<keyword evidence="6" id="KW-1185">Reference proteome</keyword>
<evidence type="ECO:0000313" key="6">
    <source>
        <dbReference type="Proteomes" id="UP000198287"/>
    </source>
</evidence>
<dbReference type="STRING" id="158441.A0A226DD35"/>
<sequence>MDPLSREIFSLSKSYNGSQARSRLQDIFENLRASKMSQVQFITTNFKTLIRISRLFGVPFEVFISMLETVISTITYEEYDENIPTLLQILSALNYNVKHLDTKFNDTENSVLAEKIRLLEKLLLSSSLRPAVQKVLSELVKGYLDFLKALERPSNLTVEEIQNLNISNVTKQELLKFIGAIDSSEFIVDFDDYVTSAKFPQSTLQVFQYEEEKTQVDTALLAEMDYKDIFYHVESSNSQLESAPPLEPTTGSGRGLFDKVFTQILMPSILLQRAETRCLNLSELQEVEQCLKRSVSGNLLSPLNPQIALQTLTVASKKQLFPTETIDVLFAALNNEYCQAPCLKIIKHYHAHDKIEWTDKNLNILKGLVIDDHEIIGDYAYLLLEHDSISPEYLCHAVITCFSHNVVNGFESGKLEEAFLKIVRNERNDIVNSKISEIIKCLHSLSFHIQLRRISARALISFLENKQSPKLYSVWPENLMNMTKQTEDVELSELLNIFIILIIDQQQPTTNTGLDHLVRSVTREKELFSSKLLVYLAYVRKNEIIPNLSSLIPFLTSDRVVQKNNTRHIQNTSDTVTLSMSLSLLAATVICQSGKAYEDASENQRINVGLTIDHVESILKFVSSKGREHLDSKILLSRSIKQIVLMANAPLDKLIYLKLQSFITRADCHNEIRIELIHIFLDLLQSQENIPESIFQFLPDLLNYVSTTDVVFKIIQILKTSVIFNLENKINSTFSETHFPLIEIGLSSPLLDLRKISLELVHEYHRQKQFVPLSRKIVSFIETNFLSSDKDLQDVVLSVMHKVVQNKVVLSEECVYGIHNFRFMEGCPYAVYELHEILCKINENQHLPDNIFLSVEMDRAVDILRDAKYDTESNGCLDFLMQSIESGYSVTLYFFTSICPILERQSPSKKIKWYQILNKIAKNSQKFPVKIIAALETTINPDNVDCMADLFTEIVEHTNYQFSEKTCNNFANYFSDCAEQQKNHIAQFLLVNSIQTRTSVSNEVLSYLFDCAPENLFLIFAYLENICEFTDLIDSKKVIDFLLKLQNPTEFSNGFVHSVELLCKKGIVLRKEIVDRLYQIFSDTSVNHLTKFGIIKIYDKYKIVDPRIPSNLMSCHQNVSKIFDISKTPRDDLQSLLDGIEFNTEPIPEFEWQRIISCCVDASVPINALVFAITQKMIFYGCALPNELLDTIYNYEIDPDLRNNFFTQCDKCIINISPHINIKEDKVSSGERFSDQSPNNLVCESELQQILERLKAGNYNDKFCQVDLSKVLSQKCHHPQLVSQILSYLIILKRCRVNTEVEKTIEDFFFNEKVQITKSLLLCYKFMIRENFCLKVDQVLKKIMVKSRKSQCPLETVECILEAEKNGLVLPDNAKSFFTRQNNLCEKINFTKFYKNNLENDVMIKVNENSVWKLIFKCVCKQDITQEEVTAVFNLFALHLAEMDGTRSEKLVEIWTSVKDYVDVAEFLPDLFYFEKKHRLGFDIIFTYLTVISMFPEVQAEISHFLTFSDNKGQINQKIVSCMWLAFVKKLSGNNECTTSQEELAFKLQEIFPDFLHAINLCSITAEERSSISMLNEIVNFIHVFKIQPDVYIKILTESKTIQEFYNLLKTERILSRVENIEYADIYRSSLLEIISDGFDFRQLSQFISILTPKTNWEAKALRNVIELIAFYKYKNIVSLANDLKNRKSETWVAHANKMIWRDDGVQVKSGQKIVEEYFADSKNKPKHLEGNVAGQNQLLKNLVKKKLNKILDQNMTSSLKPEFGLITDWTENQVNSWATDFRNHCHEYHNCSITEILSVIYHAKKISEGISLTIHQTFSVLISILNSNTKNIYEIATGAGKTAIISCVAAFHALHMRTVDIYTSSLELAQRDMRLHEKFLEILDITVSCNVDSFPYSSGTKNCYIKNKKQIDIVYGTVSQFCFDFIRHKYFFLDTLGNRVGEKVILDEADNLLIDEFLTTAKLSAVTPGMDLFKTVYFLLWEKFLYLLKMCFKCKDDYYRIKEGFYLVKNDEKCLLVNNGQVCVPDWELFLRTAGSGDIQEIGILLPDVVDWLKNYLDQYLRCLLLNEIAEAGICGENERFVIPEYFKPFVKRQIPNWVESCMAASSFKNLRDYVVEEDKVIPVDYLNTGDIRNMSQWGNGLQQFLQIDNKVNLDAESLPSNFLSVRACLKKYGDNITGYTGTIGGTETQSFMKTVYGIDSIKVPEPYKNRRKNISAAQEMFAELRNHFSKCRHPPDMKIYTRNDKSEQYQVKKITSNQIIVATIVAARGTDICANDLEAFGGMHVILTFEPKDISRGELQVEGRTGRKGGLGSTQKVLHLIVNNSGQGGTNYLDNYYARLPLQIAADNMFENYCKNLRQMRDEINYSYKLYKSRKQSRDVEIPIIFSTIETQWGLFLHEIENEAYPAEEIDSKFKNLLQVLNSYIRNPISEIPNIFHHIQVGNAYLYESGWFKNYTIRAVTSYTCALNIVSQSERHFAAPAYLGLAHIAIQTRSVDSAFYGYDDNRDNYKILALKYLNLCSKYTTNEYLHVSQCRSISEGKIGSNLSDKYRTREELVGKCLTEIYSAREIIQKSLRLFNVSAFDEKNRKFVHITKLHRGLPVAAEDDVIGGTLALQDIRRRDFSTLTGYQCPPDICPGLHKQDAIELEEFSNYLISFSDLTAHSDLRWTYDQYVDTINNSGADKISLGLENISVKNALKLLQCYKFFSNLGKNEASKILKAESSHTKLKLVVRNIDNPKLHDKISVSKAITTISQQPLNASFDIDIETSADIRDAISGCKTKFITEPMCFSDADKILSHNNITVLSLEIEGSTNDSNSNVWRGQTLQSSLWRNGTLKSYQDYQSYFIKSSDLTELLSFAEANSEEKIKVEFQVDLTRETNVAWLEALSCRNCTLKICEIDSKKCLTYIKFLRENNAEFCLILQTDSYHSLELIIGRVNLEQKEIYVKEFLKLEQLYIGSYTFPKQIIQEYKYRGLSHFFRVYEEGPIQVLNSCALGSFAIAQIGAGICFRQTLLLTEGLFDLKKLVYNSLYLREEMNWSNYAISKGAAIVLYGTCNLVKASWAAKLSIGCAKAPPELWKMVLTASAPLITNSVSELASKFIVSKFDHHIFTNLDTRLTQILSEPWFSERLSRIYAIDAVFEENNLHNFFQTLIGESHNIRYSPIGKLVHQFFAPILSNVYTQIHLGNKWDNVIQLVLTALHLVFGGVDMYTFIARIENDVIIKNLELYHARYSNKVYLTCKALKWNEAQELVESRKYEKMEEFRKQLDAAAGSYTVDKISLFVKELCSVLGNMMHELCLDQVILPLSTYVSNIAVQSATVCILQKMLNPSDRNVLEEKKQINTDKPDSTLAKMQDSKEASVVSNDVKIFQDEIHPVDATVKQVESEPQHSKATKNSKRIDDPHSSGEKPPVSKRKSKIEAHLPEKNIKFIAQPPAKCGEIFYNSSNPSAQLVDIFSNLTLAPPKPYKIKQINPKLITYIKTGYHADKFVTLTAHEIVYDQEIPSKFLQKVHDSFRNQGRMLVLVHGFESGPDAWSDEVKDKVFSLDNNDRVICALDWSPGSSLGLTNYPQAASNVIPTAEWLATILLKLCKSDKDENKIYGIGHSLGAHLIGKTAEICMKNNLPFSRVTGLDPARPGFERNPLMNYRCAPIVDCIHTCELYGSKNPHGTVDFYPNFGKNQPGSKPNIAAGSHNFAHKFFIHSISNPGKFTTSKVLKDVDNKDVEDVDVKYQAEMGYFADGEGNYCGENGEESKFWYYLDVGSV</sequence>
<dbReference type="InterPro" id="IPR011115">
    <property type="entry name" value="SecA_DEAD"/>
</dbReference>
<dbReference type="InterPro" id="IPR029058">
    <property type="entry name" value="AB_hydrolase_fold"/>
</dbReference>
<keyword evidence="2" id="KW-0811">Translocation</keyword>
<dbReference type="InterPro" id="IPR027417">
    <property type="entry name" value="P-loop_NTPase"/>
</dbReference>
<proteinExistence type="predicted"/>
<dbReference type="SMART" id="SM00957">
    <property type="entry name" value="SecA_DEAD"/>
    <property type="match status" value="1"/>
</dbReference>
<dbReference type="PANTHER" id="PTHR30612:SF0">
    <property type="entry name" value="CHLOROPLAST PROTEIN-TRANSPORTING ATPASE"/>
    <property type="match status" value="1"/>
</dbReference>
<dbReference type="Gene3D" id="3.40.50.300">
    <property type="entry name" value="P-loop containing nucleotide triphosphate hydrolases"/>
    <property type="match status" value="2"/>
</dbReference>
<dbReference type="Gene3D" id="3.40.50.1820">
    <property type="entry name" value="alpha/beta hydrolase"/>
    <property type="match status" value="1"/>
</dbReference>
<dbReference type="Pfam" id="PF07517">
    <property type="entry name" value="SecA_DEAD"/>
    <property type="match status" value="1"/>
</dbReference>
<evidence type="ECO:0000313" key="5">
    <source>
        <dbReference type="EMBL" id="OXA43073.1"/>
    </source>
</evidence>
<dbReference type="GO" id="GO:0006886">
    <property type="term" value="P:intracellular protein transport"/>
    <property type="evidence" value="ECO:0007669"/>
    <property type="project" value="InterPro"/>
</dbReference>
<feature type="compositionally biased region" description="Basic and acidic residues" evidence="3">
    <location>
        <begin position="3399"/>
        <end position="3408"/>
    </location>
</feature>
<dbReference type="SUPFAM" id="SSF53474">
    <property type="entry name" value="alpha/beta-Hydrolases"/>
    <property type="match status" value="1"/>
</dbReference>
<dbReference type="InterPro" id="IPR014018">
    <property type="entry name" value="SecA_motor_DEAD"/>
</dbReference>
<evidence type="ECO:0000259" key="4">
    <source>
        <dbReference type="PROSITE" id="PS51196"/>
    </source>
</evidence>
<dbReference type="SUPFAM" id="SSF52540">
    <property type="entry name" value="P-loop containing nucleoside triphosphate hydrolases"/>
    <property type="match status" value="2"/>
</dbReference>
<dbReference type="GO" id="GO:0017038">
    <property type="term" value="P:protein import"/>
    <property type="evidence" value="ECO:0007669"/>
    <property type="project" value="InterPro"/>
</dbReference>
<dbReference type="GO" id="GO:0016298">
    <property type="term" value="F:lipase activity"/>
    <property type="evidence" value="ECO:0007669"/>
    <property type="project" value="InterPro"/>
</dbReference>
<dbReference type="GO" id="GO:0016020">
    <property type="term" value="C:membrane"/>
    <property type="evidence" value="ECO:0007669"/>
    <property type="project" value="InterPro"/>
</dbReference>
<dbReference type="EMBL" id="LNIX01000023">
    <property type="protein sequence ID" value="OXA43073.1"/>
    <property type="molecule type" value="Genomic_DNA"/>
</dbReference>
<organism evidence="5 6">
    <name type="scientific">Folsomia candida</name>
    <name type="common">Springtail</name>
    <dbReference type="NCBI Taxonomy" id="158441"/>
    <lineage>
        <taxon>Eukaryota</taxon>
        <taxon>Metazoa</taxon>
        <taxon>Ecdysozoa</taxon>
        <taxon>Arthropoda</taxon>
        <taxon>Hexapoda</taxon>
        <taxon>Collembola</taxon>
        <taxon>Entomobryomorpha</taxon>
        <taxon>Isotomoidea</taxon>
        <taxon>Isotomidae</taxon>
        <taxon>Proisotominae</taxon>
        <taxon>Folsomia</taxon>
    </lineage>
</organism>
<evidence type="ECO:0000256" key="2">
    <source>
        <dbReference type="ARBA" id="ARBA00023010"/>
    </source>
</evidence>
<dbReference type="InterPro" id="IPR013818">
    <property type="entry name" value="Lipase"/>
</dbReference>
<dbReference type="PANTHER" id="PTHR30612">
    <property type="entry name" value="SECA INNER MEMBRANE COMPONENT OF SEC PROTEIN SECRETION SYSTEM"/>
    <property type="match status" value="1"/>
</dbReference>
<feature type="region of interest" description="Disordered" evidence="3">
    <location>
        <begin position="3380"/>
        <end position="3418"/>
    </location>
</feature>
<comment type="caution">
    <text evidence="5">The sequence shown here is derived from an EMBL/GenBank/DDBJ whole genome shotgun (WGS) entry which is preliminary data.</text>
</comment>
<feature type="domain" description="SecA family profile" evidence="4">
    <location>
        <begin position="1708"/>
        <end position="2351"/>
    </location>
</feature>
<evidence type="ECO:0000256" key="3">
    <source>
        <dbReference type="SAM" id="MobiDB-lite"/>
    </source>
</evidence>
<evidence type="ECO:0000256" key="1">
    <source>
        <dbReference type="ARBA" id="ARBA00022927"/>
    </source>
</evidence>
<dbReference type="GO" id="GO:0005524">
    <property type="term" value="F:ATP binding"/>
    <property type="evidence" value="ECO:0007669"/>
    <property type="project" value="InterPro"/>
</dbReference>
<dbReference type="OrthoDB" id="199913at2759"/>
<dbReference type="PROSITE" id="PS51196">
    <property type="entry name" value="SECA_MOTOR_DEAD"/>
    <property type="match status" value="1"/>
</dbReference>
<dbReference type="Gene3D" id="3.90.1440.10">
    <property type="entry name" value="SecA, preprotein cross-linking domain"/>
    <property type="match status" value="1"/>
</dbReference>
<dbReference type="Pfam" id="PF00151">
    <property type="entry name" value="Lipase"/>
    <property type="match status" value="1"/>
</dbReference>
<dbReference type="GO" id="GO:0006605">
    <property type="term" value="P:protein targeting"/>
    <property type="evidence" value="ECO:0007669"/>
    <property type="project" value="InterPro"/>
</dbReference>
<gene>
    <name evidence="5" type="ORF">Fcan01_21916</name>
</gene>